<dbReference type="OrthoDB" id="3052647at2759"/>
<accession>A0A9P6E969</accession>
<dbReference type="Proteomes" id="UP000807306">
    <property type="component" value="Unassembled WGS sequence"/>
</dbReference>
<keyword evidence="2" id="KW-0472">Membrane</keyword>
<keyword evidence="2" id="KW-0812">Transmembrane</keyword>
<evidence type="ECO:0008006" key="5">
    <source>
        <dbReference type="Google" id="ProtNLM"/>
    </source>
</evidence>
<reference evidence="3" key="1">
    <citation type="submission" date="2020-11" db="EMBL/GenBank/DDBJ databases">
        <authorList>
            <consortium name="DOE Joint Genome Institute"/>
            <person name="Ahrendt S."/>
            <person name="Riley R."/>
            <person name="Andreopoulos W."/>
            <person name="Labutti K."/>
            <person name="Pangilinan J."/>
            <person name="Ruiz-Duenas F.J."/>
            <person name="Barrasa J.M."/>
            <person name="Sanchez-Garcia M."/>
            <person name="Camarero S."/>
            <person name="Miyauchi S."/>
            <person name="Serrano A."/>
            <person name="Linde D."/>
            <person name="Babiker R."/>
            <person name="Drula E."/>
            <person name="Ayuso-Fernandez I."/>
            <person name="Pacheco R."/>
            <person name="Padilla G."/>
            <person name="Ferreira P."/>
            <person name="Barriuso J."/>
            <person name="Kellner H."/>
            <person name="Castanera R."/>
            <person name="Alfaro M."/>
            <person name="Ramirez L."/>
            <person name="Pisabarro A.G."/>
            <person name="Kuo A."/>
            <person name="Tritt A."/>
            <person name="Lipzen A."/>
            <person name="He G."/>
            <person name="Yan M."/>
            <person name="Ng V."/>
            <person name="Cullen D."/>
            <person name="Martin F."/>
            <person name="Rosso M.-N."/>
            <person name="Henrissat B."/>
            <person name="Hibbett D."/>
            <person name="Martinez A.T."/>
            <person name="Grigoriev I.V."/>
        </authorList>
    </citation>
    <scope>NUCLEOTIDE SEQUENCE</scope>
    <source>
        <strain evidence="3">CBS 506.95</strain>
    </source>
</reference>
<name>A0A9P6E969_9AGAR</name>
<feature type="transmembrane region" description="Helical" evidence="2">
    <location>
        <begin position="308"/>
        <end position="330"/>
    </location>
</feature>
<feature type="region of interest" description="Disordered" evidence="1">
    <location>
        <begin position="270"/>
        <end position="299"/>
    </location>
</feature>
<evidence type="ECO:0000256" key="1">
    <source>
        <dbReference type="SAM" id="MobiDB-lite"/>
    </source>
</evidence>
<sequence>MATQVSIVDDTSSRIAYQGGSWFSYQGSAEKWPDFGPAYRNTLHGTEAPARFSFSFSGTSVEIFGPNDKDNYWECLIDNKQFASRDDYPSKEPGYNLLTFCKAPALQDGPHTLVVNVVAVKDKTFWFDRIQYTPSVNEPSASENAYVENFDPRLKFGNGRAPAKGNGDVTNARGSNFEFKFTGISVAWYSWIAPEYPGGPTTSTYYLDGGSARSFPLKGLANAVNLQRNQLIFETKLLPMGEHTLSVVYDGNDNATDTPLVLDYLVVRSGTSTDDSSPSTDSSSAPRSGSGSPLPTGTPSSFSKAAKAGIIAGCVVAVVVFCIPIAYLLLRQQRRRKKKNLTHAFPDFQTATTSVLSPFVSLPGPSSAFSVSKTSTQALGKRQGLRHHSSPETDDAAVVLHEDSGVRGLGNTQQDLVELPPQYTAG</sequence>
<dbReference type="Gene3D" id="2.60.120.260">
    <property type="entry name" value="Galactose-binding domain-like"/>
    <property type="match status" value="2"/>
</dbReference>
<keyword evidence="4" id="KW-1185">Reference proteome</keyword>
<evidence type="ECO:0000313" key="4">
    <source>
        <dbReference type="Proteomes" id="UP000807306"/>
    </source>
</evidence>
<evidence type="ECO:0000313" key="3">
    <source>
        <dbReference type="EMBL" id="KAF9524775.1"/>
    </source>
</evidence>
<keyword evidence="2" id="KW-1133">Transmembrane helix</keyword>
<organism evidence="3 4">
    <name type="scientific">Crepidotus variabilis</name>
    <dbReference type="NCBI Taxonomy" id="179855"/>
    <lineage>
        <taxon>Eukaryota</taxon>
        <taxon>Fungi</taxon>
        <taxon>Dikarya</taxon>
        <taxon>Basidiomycota</taxon>
        <taxon>Agaricomycotina</taxon>
        <taxon>Agaricomycetes</taxon>
        <taxon>Agaricomycetidae</taxon>
        <taxon>Agaricales</taxon>
        <taxon>Agaricineae</taxon>
        <taxon>Crepidotaceae</taxon>
        <taxon>Crepidotus</taxon>
    </lineage>
</organism>
<comment type="caution">
    <text evidence="3">The sequence shown here is derived from an EMBL/GenBank/DDBJ whole genome shotgun (WGS) entry which is preliminary data.</text>
</comment>
<protein>
    <recommendedName>
        <fullName evidence="5">Transmembrane protein</fullName>
    </recommendedName>
</protein>
<dbReference type="AlphaFoldDB" id="A0A9P6E969"/>
<evidence type="ECO:0000256" key="2">
    <source>
        <dbReference type="SAM" id="Phobius"/>
    </source>
</evidence>
<proteinExistence type="predicted"/>
<dbReference type="EMBL" id="MU157893">
    <property type="protein sequence ID" value="KAF9524775.1"/>
    <property type="molecule type" value="Genomic_DNA"/>
</dbReference>
<gene>
    <name evidence="3" type="ORF">CPB83DRAFT_909672</name>
</gene>